<dbReference type="PRINTS" id="PR01001">
    <property type="entry name" value="FADG3PDH"/>
</dbReference>
<evidence type="ECO:0000256" key="1">
    <source>
        <dbReference type="ARBA" id="ARBA00001974"/>
    </source>
</evidence>
<dbReference type="NCBIfam" id="NF008899">
    <property type="entry name" value="PRK12266.1"/>
    <property type="match status" value="1"/>
</dbReference>
<dbReference type="AlphaFoldDB" id="A0A930Y2M4"/>
<dbReference type="InterPro" id="IPR000447">
    <property type="entry name" value="G3P_DH_FAD-dep"/>
</dbReference>
<proteinExistence type="inferred from homology"/>
<feature type="domain" description="FAD dependent oxidoreductase" evidence="7">
    <location>
        <begin position="1"/>
        <end position="333"/>
    </location>
</feature>
<dbReference type="GO" id="GO:0004368">
    <property type="term" value="F:glycerol-3-phosphate dehydrogenase (quinone) activity"/>
    <property type="evidence" value="ECO:0007669"/>
    <property type="project" value="UniProtKB-EC"/>
</dbReference>
<sequence>ARDAAGRGLKVLLAEQGDLASGTSSCSSKLVHGGLRYLEYFDFRLVKESLQERDVLLRSMPHICWPLRFVMPYDRELRYDSSSPLSRLSSVFMPWAGGKRPRWMLGLGLAMYDQMAGSRQLPGHRRLDLRSDAAGGPLQERFASAFEYSDCWVDDARLVVLCARDAQARGAAIRTRTKVVGARRAKGHWEIELDAGGAKEKVQAKALVNATGAWVNATQEEIGQENRHASNLRLVRGSHLVFKKLYEHDRCYILAGPDGRIVFIIPYENDYTLVGTTEVDQQQPEAEPCSDAETDYLLDFVSKYLRVQPAKKDLVWSYAGVRPLFGSGDDAAAAVTRDYSIKVATADGLPLANVYGGKITTFRRLAEEVMRRLQPHFPALGPARPGPAPPACPAATSPSTATSGRSSGWAPSTPTSTPPSPAG</sequence>
<keyword evidence="9" id="KW-1185">Reference proteome</keyword>
<reference evidence="8" key="1">
    <citation type="submission" date="2020-10" db="EMBL/GenBank/DDBJ databases">
        <title>An improved Amphimedon queenslandica hologenome assembly reveals how three proteobacterial symbionts can extend the metabolic phenotypic of their marine sponge host.</title>
        <authorList>
            <person name="Degnan B."/>
            <person name="Degnan S."/>
            <person name="Xiang X."/>
        </authorList>
    </citation>
    <scope>NUCLEOTIDE SEQUENCE</scope>
    <source>
        <strain evidence="8">AqS2</strain>
    </source>
</reference>
<feature type="compositionally biased region" description="Low complexity" evidence="6">
    <location>
        <begin position="393"/>
        <end position="415"/>
    </location>
</feature>
<dbReference type="EMBL" id="JADHEI010000031">
    <property type="protein sequence ID" value="MBF2735056.1"/>
    <property type="molecule type" value="Genomic_DNA"/>
</dbReference>
<comment type="cofactor">
    <cofactor evidence="1">
        <name>FAD</name>
        <dbReference type="ChEBI" id="CHEBI:57692"/>
    </cofactor>
</comment>
<name>A0A930Y2M4_9GAMM</name>
<feature type="region of interest" description="Disordered" evidence="6">
    <location>
        <begin position="377"/>
        <end position="423"/>
    </location>
</feature>
<organism evidence="8 9">
    <name type="scientific">Candidatus Amphirhobacter heronislandensis</name>
    <dbReference type="NCBI Taxonomy" id="1732024"/>
    <lineage>
        <taxon>Bacteria</taxon>
        <taxon>Pseudomonadati</taxon>
        <taxon>Pseudomonadota</taxon>
        <taxon>Gammaproteobacteria</taxon>
        <taxon>Candidatus Tethybacterales</taxon>
        <taxon>Candidatus Tethybacteraceae</taxon>
        <taxon>Candidatus Amphirhobacter</taxon>
    </lineage>
</organism>
<keyword evidence="4" id="KW-0274">FAD</keyword>
<dbReference type="InterPro" id="IPR006076">
    <property type="entry name" value="FAD-dep_OxRdtase"/>
</dbReference>
<dbReference type="InterPro" id="IPR036188">
    <property type="entry name" value="FAD/NAD-bd_sf"/>
</dbReference>
<dbReference type="Pfam" id="PF01266">
    <property type="entry name" value="DAO"/>
    <property type="match status" value="1"/>
</dbReference>
<dbReference type="GO" id="GO:0046168">
    <property type="term" value="P:glycerol-3-phosphate catabolic process"/>
    <property type="evidence" value="ECO:0007669"/>
    <property type="project" value="TreeGrafter"/>
</dbReference>
<evidence type="ECO:0000313" key="8">
    <source>
        <dbReference type="EMBL" id="MBF2735056.1"/>
    </source>
</evidence>
<protein>
    <submittedName>
        <fullName evidence="8">Glycerol-3-phosphate dehydrogenase</fullName>
        <ecNumber evidence="8">1.1.5.3</ecNumber>
    </submittedName>
</protein>
<accession>A0A930Y2M4</accession>
<evidence type="ECO:0000256" key="2">
    <source>
        <dbReference type="ARBA" id="ARBA00007330"/>
    </source>
</evidence>
<keyword evidence="3" id="KW-0285">Flavoprotein</keyword>
<dbReference type="Gene3D" id="3.30.9.10">
    <property type="entry name" value="D-Amino Acid Oxidase, subunit A, domain 2"/>
    <property type="match status" value="1"/>
</dbReference>
<comment type="caution">
    <text evidence="8">The sequence shown here is derived from an EMBL/GenBank/DDBJ whole genome shotgun (WGS) entry which is preliminary data.</text>
</comment>
<dbReference type="Gene3D" id="3.50.50.60">
    <property type="entry name" value="FAD/NAD(P)-binding domain"/>
    <property type="match status" value="1"/>
</dbReference>
<dbReference type="Proteomes" id="UP000604381">
    <property type="component" value="Unassembled WGS sequence"/>
</dbReference>
<evidence type="ECO:0000256" key="3">
    <source>
        <dbReference type="ARBA" id="ARBA00022630"/>
    </source>
</evidence>
<evidence type="ECO:0000256" key="5">
    <source>
        <dbReference type="ARBA" id="ARBA00023002"/>
    </source>
</evidence>
<dbReference type="EC" id="1.1.5.3" evidence="8"/>
<comment type="similarity">
    <text evidence="2">Belongs to the FAD-dependent glycerol-3-phosphate dehydrogenase family.</text>
</comment>
<keyword evidence="5 8" id="KW-0560">Oxidoreductase</keyword>
<gene>
    <name evidence="8" type="primary">glpD</name>
    <name evidence="8" type="ORF">ISN26_03065</name>
</gene>
<evidence type="ECO:0000256" key="4">
    <source>
        <dbReference type="ARBA" id="ARBA00022827"/>
    </source>
</evidence>
<dbReference type="PANTHER" id="PTHR11985">
    <property type="entry name" value="GLYCEROL-3-PHOSPHATE DEHYDROGENASE"/>
    <property type="match status" value="1"/>
</dbReference>
<evidence type="ECO:0000256" key="6">
    <source>
        <dbReference type="SAM" id="MobiDB-lite"/>
    </source>
</evidence>
<feature type="non-terminal residue" evidence="8">
    <location>
        <position position="1"/>
    </location>
</feature>
<evidence type="ECO:0000313" key="9">
    <source>
        <dbReference type="Proteomes" id="UP000604381"/>
    </source>
</evidence>
<dbReference type="SUPFAM" id="SSF51905">
    <property type="entry name" value="FAD/NAD(P)-binding domain"/>
    <property type="match status" value="1"/>
</dbReference>
<evidence type="ECO:0000259" key="7">
    <source>
        <dbReference type="Pfam" id="PF01266"/>
    </source>
</evidence>
<dbReference type="PANTHER" id="PTHR11985:SF15">
    <property type="entry name" value="GLYCEROL-3-PHOSPHATE DEHYDROGENASE, MITOCHONDRIAL"/>
    <property type="match status" value="1"/>
</dbReference>